<dbReference type="PANTHER" id="PTHR30502:SF0">
    <property type="entry name" value="PHOSPHOENOLPYRUVATE CARBOXYLASE FAMILY PROTEIN"/>
    <property type="match status" value="1"/>
</dbReference>
<dbReference type="InterPro" id="IPR040442">
    <property type="entry name" value="Pyrv_kinase-like_dom_sf"/>
</dbReference>
<organism evidence="5 6">
    <name type="scientific">Amaricoccus solimangrovi</name>
    <dbReference type="NCBI Taxonomy" id="2589815"/>
    <lineage>
        <taxon>Bacteria</taxon>
        <taxon>Pseudomonadati</taxon>
        <taxon>Pseudomonadota</taxon>
        <taxon>Alphaproteobacteria</taxon>
        <taxon>Rhodobacterales</taxon>
        <taxon>Paracoccaceae</taxon>
        <taxon>Amaricoccus</taxon>
    </lineage>
</organism>
<protein>
    <submittedName>
        <fullName evidence="5">Siderophore biosynthesis protein SbnG</fullName>
    </submittedName>
</protein>
<sequence length="263" mass="28313">MGGRRMPNALLERLKTKKSIIGMQCFTGSAALVEIMGFSGFDWVSIDMEHTTISFADVENLTRAAEVSGMIPMVRVAENEPLLIAKALDAGAVGVIVPHIQTAADLRKALASARFAPEGDRGKCGQVRGSHYGADGVPWSEFWKKKNDSVVIMPLVEEREGIENLDEILAVDGVDVLWLGIGDLAQSYGVPGAPMNKEPLLSVAREAIAKTRAAGKVLLAPSSPVHTHDYCRELLEMGFGGISYGTDTSIFRNVCRDAMAIVK</sequence>
<name>A0A501WIZ1_9RHOB</name>
<evidence type="ECO:0000256" key="1">
    <source>
        <dbReference type="ARBA" id="ARBA00005568"/>
    </source>
</evidence>
<dbReference type="PANTHER" id="PTHR30502">
    <property type="entry name" value="2-KETO-3-DEOXY-L-RHAMNONATE ALDOLASE"/>
    <property type="match status" value="1"/>
</dbReference>
<evidence type="ECO:0000256" key="3">
    <source>
        <dbReference type="ARBA" id="ARBA00023239"/>
    </source>
</evidence>
<gene>
    <name evidence="5" type="ORF">FJM51_20695</name>
</gene>
<dbReference type="InterPro" id="IPR005000">
    <property type="entry name" value="Aldolase/citrate-lyase_domain"/>
</dbReference>
<dbReference type="GO" id="GO:0046872">
    <property type="term" value="F:metal ion binding"/>
    <property type="evidence" value="ECO:0007669"/>
    <property type="project" value="UniProtKB-KW"/>
</dbReference>
<dbReference type="Pfam" id="PF03328">
    <property type="entry name" value="HpcH_HpaI"/>
    <property type="match status" value="1"/>
</dbReference>
<dbReference type="GO" id="GO:0005737">
    <property type="term" value="C:cytoplasm"/>
    <property type="evidence" value="ECO:0007669"/>
    <property type="project" value="TreeGrafter"/>
</dbReference>
<accession>A0A501WIZ1</accession>
<dbReference type="GO" id="GO:0016832">
    <property type="term" value="F:aldehyde-lyase activity"/>
    <property type="evidence" value="ECO:0007669"/>
    <property type="project" value="TreeGrafter"/>
</dbReference>
<comment type="similarity">
    <text evidence="1">Belongs to the HpcH/HpaI aldolase family.</text>
</comment>
<evidence type="ECO:0000259" key="4">
    <source>
        <dbReference type="Pfam" id="PF03328"/>
    </source>
</evidence>
<dbReference type="AlphaFoldDB" id="A0A501WIZ1"/>
<evidence type="ECO:0000256" key="2">
    <source>
        <dbReference type="ARBA" id="ARBA00022723"/>
    </source>
</evidence>
<evidence type="ECO:0000313" key="6">
    <source>
        <dbReference type="Proteomes" id="UP000319255"/>
    </source>
</evidence>
<keyword evidence="3" id="KW-0456">Lyase</keyword>
<dbReference type="InterPro" id="IPR015813">
    <property type="entry name" value="Pyrv/PenolPyrv_kinase-like_dom"/>
</dbReference>
<dbReference type="InterPro" id="IPR050251">
    <property type="entry name" value="HpcH-HpaI_aldolase"/>
</dbReference>
<dbReference type="SUPFAM" id="SSF51621">
    <property type="entry name" value="Phosphoenolpyruvate/pyruvate domain"/>
    <property type="match status" value="1"/>
</dbReference>
<dbReference type="Gene3D" id="3.20.20.60">
    <property type="entry name" value="Phosphoenolpyruvate-binding domains"/>
    <property type="match status" value="1"/>
</dbReference>
<dbReference type="Proteomes" id="UP000319255">
    <property type="component" value="Unassembled WGS sequence"/>
</dbReference>
<proteinExistence type="inferred from homology"/>
<evidence type="ECO:0000313" key="5">
    <source>
        <dbReference type="EMBL" id="TPE47107.1"/>
    </source>
</evidence>
<keyword evidence="6" id="KW-1185">Reference proteome</keyword>
<dbReference type="OrthoDB" id="9802624at2"/>
<comment type="caution">
    <text evidence="5">The sequence shown here is derived from an EMBL/GenBank/DDBJ whole genome shotgun (WGS) entry which is preliminary data.</text>
</comment>
<dbReference type="EMBL" id="VFRP01000035">
    <property type="protein sequence ID" value="TPE47107.1"/>
    <property type="molecule type" value="Genomic_DNA"/>
</dbReference>
<feature type="domain" description="HpcH/HpaI aldolase/citrate lyase" evidence="4">
    <location>
        <begin position="29"/>
        <end position="253"/>
    </location>
</feature>
<reference evidence="5 6" key="1">
    <citation type="submission" date="2019-06" db="EMBL/GenBank/DDBJ databases">
        <title>A novel bacterium of genus Amaricoccus, isolated from marine sediment.</title>
        <authorList>
            <person name="Huang H."/>
            <person name="Mo K."/>
            <person name="Hu Y."/>
        </authorList>
    </citation>
    <scope>NUCLEOTIDE SEQUENCE [LARGE SCALE GENOMIC DNA]</scope>
    <source>
        <strain evidence="5 6">HB172011</strain>
    </source>
</reference>
<keyword evidence="2" id="KW-0479">Metal-binding</keyword>